<protein>
    <submittedName>
        <fullName evidence="5">Germination protein</fullName>
    </submittedName>
</protein>
<dbReference type="EMBL" id="BOPZ01000025">
    <property type="protein sequence ID" value="GIM29982.1"/>
    <property type="molecule type" value="Genomic_DNA"/>
</dbReference>
<dbReference type="RefSeq" id="WP_212904664.1">
    <property type="nucleotide sequence ID" value="NZ_BOPZ01000025.1"/>
</dbReference>
<keyword evidence="2" id="KW-0326">Glycosidase</keyword>
<dbReference type="CDD" id="cd02874">
    <property type="entry name" value="GH18_CFLE_spore_hydrolase"/>
    <property type="match status" value="1"/>
</dbReference>
<dbReference type="SMART" id="SM00636">
    <property type="entry name" value="Glyco_18"/>
    <property type="match status" value="1"/>
</dbReference>
<evidence type="ECO:0000259" key="4">
    <source>
        <dbReference type="PROSITE" id="PS51910"/>
    </source>
</evidence>
<dbReference type="Gene3D" id="3.10.350.10">
    <property type="entry name" value="LysM domain"/>
    <property type="match status" value="2"/>
</dbReference>
<evidence type="ECO:0000256" key="1">
    <source>
        <dbReference type="ARBA" id="ARBA00022801"/>
    </source>
</evidence>
<comment type="caution">
    <text evidence="5">The sequence shown here is derived from an EMBL/GenBank/DDBJ whole genome shotgun (WGS) entry which is preliminary data.</text>
</comment>
<proteinExistence type="predicted"/>
<gene>
    <name evidence="5" type="ORF">CPJCM30710_26480</name>
</gene>
<dbReference type="GO" id="GO:0070492">
    <property type="term" value="F:oligosaccharide binding"/>
    <property type="evidence" value="ECO:0007669"/>
    <property type="project" value="TreeGrafter"/>
</dbReference>
<evidence type="ECO:0000313" key="6">
    <source>
        <dbReference type="Proteomes" id="UP000679179"/>
    </source>
</evidence>
<dbReference type="PROSITE" id="PS51782">
    <property type="entry name" value="LYSM"/>
    <property type="match status" value="2"/>
</dbReference>
<feature type="domain" description="LysM" evidence="3">
    <location>
        <begin position="51"/>
        <end position="95"/>
    </location>
</feature>
<keyword evidence="6" id="KW-1185">Reference proteome</keyword>
<dbReference type="GO" id="GO:0012505">
    <property type="term" value="C:endomembrane system"/>
    <property type="evidence" value="ECO:0007669"/>
    <property type="project" value="TreeGrafter"/>
</dbReference>
<dbReference type="SMART" id="SM00257">
    <property type="entry name" value="LysM"/>
    <property type="match status" value="2"/>
</dbReference>
<dbReference type="InterPro" id="IPR017853">
    <property type="entry name" value="GH"/>
</dbReference>
<organism evidence="5 6">
    <name type="scientific">Clostridium polyendosporum</name>
    <dbReference type="NCBI Taxonomy" id="69208"/>
    <lineage>
        <taxon>Bacteria</taxon>
        <taxon>Bacillati</taxon>
        <taxon>Bacillota</taxon>
        <taxon>Clostridia</taxon>
        <taxon>Eubacteriales</taxon>
        <taxon>Clostridiaceae</taxon>
        <taxon>Clostridium</taxon>
    </lineage>
</organism>
<dbReference type="Proteomes" id="UP000679179">
    <property type="component" value="Unassembled WGS sequence"/>
</dbReference>
<dbReference type="GO" id="GO:0005975">
    <property type="term" value="P:carbohydrate metabolic process"/>
    <property type="evidence" value="ECO:0007669"/>
    <property type="project" value="InterPro"/>
</dbReference>
<dbReference type="PANTHER" id="PTHR46066:SF2">
    <property type="entry name" value="CHITINASE DOMAIN-CONTAINING PROTEIN 1"/>
    <property type="match status" value="1"/>
</dbReference>
<dbReference type="InterPro" id="IPR001223">
    <property type="entry name" value="Glyco_hydro18_cat"/>
</dbReference>
<dbReference type="InterPro" id="IPR018392">
    <property type="entry name" value="LysM"/>
</dbReference>
<accession>A0A919S0Q5</accession>
<sequence length="434" mass="49348">MQIHVVQKDDTLLKISRFYGIDMSRIIEANQIQSPDLLVIGQALVIPTPAGTHMVRPRESLWLIAQKYRTSPQVIASDNNIANPLLIYPGQMLFMRRPVIEVNGYLSKTGTVGQQAVIKNSRYLSSVSIFSYYVKSDGSIVPSQIIANKYVSLMDDTEVIKITKSEHLVPIMVIANFVGNRFDSELVHIILSSSEVQNILISNILTTMKSKGYLGLNVDFEFIYPEDRHLFNQFIRQLVDRLHPEGYSVSIALAAKTSDTTSGILSGAQDYAVLGQLTDFVVIMTYDWGWVGGPPFPIAPINEVKKVIDYAVSVIPRDKILMGVPLYGYDWKLPFKEGETTAEMISSYEAVIRASTYRADIQYNYLYQSPFFLYTDKDGIKHEVWFEDARSVQVKYNLVKAYKLRGISYWEISFSFPQNWLVLNDVFRVSKLLR</sequence>
<dbReference type="Gene3D" id="3.20.20.80">
    <property type="entry name" value="Glycosidases"/>
    <property type="match status" value="1"/>
</dbReference>
<feature type="domain" description="GH18" evidence="4">
    <location>
        <begin position="100"/>
        <end position="434"/>
    </location>
</feature>
<evidence type="ECO:0000313" key="5">
    <source>
        <dbReference type="EMBL" id="GIM29982.1"/>
    </source>
</evidence>
<keyword evidence="1" id="KW-0378">Hydrolase</keyword>
<dbReference type="Gene3D" id="3.10.50.10">
    <property type="match status" value="1"/>
</dbReference>
<dbReference type="SUPFAM" id="SSF54106">
    <property type="entry name" value="LysM domain"/>
    <property type="match status" value="2"/>
</dbReference>
<evidence type="ECO:0000256" key="2">
    <source>
        <dbReference type="ARBA" id="ARBA00023295"/>
    </source>
</evidence>
<dbReference type="Pfam" id="PF01476">
    <property type="entry name" value="LysM"/>
    <property type="match status" value="2"/>
</dbReference>
<dbReference type="GO" id="GO:0016798">
    <property type="term" value="F:hydrolase activity, acting on glycosyl bonds"/>
    <property type="evidence" value="ECO:0007669"/>
    <property type="project" value="UniProtKB-KW"/>
</dbReference>
<dbReference type="InterPro" id="IPR029070">
    <property type="entry name" value="Chitinase_insertion_sf"/>
</dbReference>
<name>A0A919S0Q5_9CLOT</name>
<dbReference type="InterPro" id="IPR036779">
    <property type="entry name" value="LysM_dom_sf"/>
</dbReference>
<dbReference type="SUPFAM" id="SSF51445">
    <property type="entry name" value="(Trans)glycosidases"/>
    <property type="match status" value="1"/>
</dbReference>
<dbReference type="PANTHER" id="PTHR46066">
    <property type="entry name" value="CHITINASE DOMAIN-CONTAINING PROTEIN 1 FAMILY MEMBER"/>
    <property type="match status" value="1"/>
</dbReference>
<dbReference type="Pfam" id="PF00704">
    <property type="entry name" value="Glyco_hydro_18"/>
    <property type="match status" value="1"/>
</dbReference>
<dbReference type="AlphaFoldDB" id="A0A919S0Q5"/>
<dbReference type="InterPro" id="IPR041704">
    <property type="entry name" value="CFLE_GH18"/>
</dbReference>
<dbReference type="InterPro" id="IPR011583">
    <property type="entry name" value="Chitinase_II/V-like_cat"/>
</dbReference>
<dbReference type="GO" id="GO:0008061">
    <property type="term" value="F:chitin binding"/>
    <property type="evidence" value="ECO:0007669"/>
    <property type="project" value="InterPro"/>
</dbReference>
<feature type="domain" description="LysM" evidence="3">
    <location>
        <begin position="2"/>
        <end position="46"/>
    </location>
</feature>
<reference evidence="5" key="1">
    <citation type="submission" date="2021-03" db="EMBL/GenBank/DDBJ databases">
        <title>Taxonomic study of Clostridium polyendosporum from meadow-gley soil under rice.</title>
        <authorList>
            <person name="Kobayashi H."/>
            <person name="Tanizawa Y."/>
            <person name="Yagura M."/>
        </authorList>
    </citation>
    <scope>NUCLEOTIDE SEQUENCE</scope>
    <source>
        <strain evidence="5">JCM 30710</strain>
    </source>
</reference>
<evidence type="ECO:0000259" key="3">
    <source>
        <dbReference type="PROSITE" id="PS51782"/>
    </source>
</evidence>
<dbReference type="PROSITE" id="PS51910">
    <property type="entry name" value="GH18_2"/>
    <property type="match status" value="1"/>
</dbReference>
<dbReference type="CDD" id="cd00118">
    <property type="entry name" value="LysM"/>
    <property type="match status" value="2"/>
</dbReference>